<keyword evidence="3" id="KW-1185">Reference proteome</keyword>
<name>A0A9Q9ILZ4_9ACTN</name>
<organism evidence="2 3">
    <name type="scientific">Dactylosporangium aurantiacum</name>
    <dbReference type="NCBI Taxonomy" id="35754"/>
    <lineage>
        <taxon>Bacteria</taxon>
        <taxon>Bacillati</taxon>
        <taxon>Actinomycetota</taxon>
        <taxon>Actinomycetes</taxon>
        <taxon>Micromonosporales</taxon>
        <taxon>Micromonosporaceae</taxon>
        <taxon>Dactylosporangium</taxon>
    </lineage>
</organism>
<dbReference type="EMBL" id="CP073767">
    <property type="protein sequence ID" value="UWZ56465.1"/>
    <property type="molecule type" value="Genomic_DNA"/>
</dbReference>
<dbReference type="Proteomes" id="UP001058003">
    <property type="component" value="Chromosome"/>
</dbReference>
<gene>
    <name evidence="2" type="ORF">Daura_09960</name>
</gene>
<protein>
    <submittedName>
        <fullName evidence="2">Uncharacterized protein</fullName>
    </submittedName>
</protein>
<proteinExistence type="predicted"/>
<evidence type="ECO:0000313" key="2">
    <source>
        <dbReference type="EMBL" id="UWZ56465.1"/>
    </source>
</evidence>
<dbReference type="RefSeq" id="WP_156089965.1">
    <property type="nucleotide sequence ID" value="NZ_CP073767.1"/>
</dbReference>
<accession>A0A9Q9ILZ4</accession>
<feature type="region of interest" description="Disordered" evidence="1">
    <location>
        <begin position="620"/>
        <end position="655"/>
    </location>
</feature>
<sequence length="754" mass="81788">MSDPQLISVKWADTTGTGFTRQDDGAPPPQPYVMAAQRLLNGDLSQPPEALRMTLPHPVWSMRTVDVGGQQLWCFVVQGRRGPFGVAGTCWYLFAEPGARPADVWTAGCELAAADHEDLERPDAGWLAAATLDVLTAVLVPGREQQALPGTPAQNRFAIEAALKALPDWAAERFTWSTCLLQRPSPISRPVFSGRWPEQFRAADPARAAQLDKVLPPPAPEDERLTVKLDAGRRRAALTALAGGEPLPEDLRRYPQDLVAVLDELAVRKHGLTWQDVASYAAANRMSELDHPGVEDKVEEWAHNRPRDAWDWIDRQRQDRLAVPAVRGLLAAQADRKFTLPLLGATGDVTDRQRDLAGLLRRALVSPAERLDEVTAWAGAGGPLSRPADLLRAHDFLLLLGIRPVDAPRLFPPRLAHIAAHIDAARALDDPAAEELGRAPVPFDAVIGLVGQLRRPVPVDVAASLLVWAIKDQQPLHREDIRRAVIRMVRQGTAERRQHLHAWVTDLLLGTGRAHVSRPPLREVMHAALSVVAEQRPKPLAKDDPLREVCLRIGVEQDAPPHVRKLLPLPPRPQYDDGRDPGGRFRWDEVPLPTRIMLAGGGVALVGVVVWAVMHAGQQPPAQTHASSQPLSSQSVSTATQGGGGPGPDNPPVAASVGLTVNVPIESPALRDEVVRALGADTRPVLRIIVTGYDDPKTLGGLGKAKTVGKLLQDHMIGDKRIPQLSGTTTVDTTAEPAGEKTPAGTVRIEFFFG</sequence>
<reference evidence="2" key="1">
    <citation type="submission" date="2021-04" db="EMBL/GenBank/DDBJ databases">
        <title>Dactylosporangium aurantiacum NRRL B-8018 full assembly.</title>
        <authorList>
            <person name="Hartkoorn R.C."/>
            <person name="Beaudoing E."/>
            <person name="Hot D."/>
        </authorList>
    </citation>
    <scope>NUCLEOTIDE SEQUENCE</scope>
    <source>
        <strain evidence="2">NRRL B-8018</strain>
    </source>
</reference>
<dbReference type="KEGG" id="daur:Daura_09960"/>
<evidence type="ECO:0000313" key="3">
    <source>
        <dbReference type="Proteomes" id="UP001058003"/>
    </source>
</evidence>
<evidence type="ECO:0000256" key="1">
    <source>
        <dbReference type="SAM" id="MobiDB-lite"/>
    </source>
</evidence>
<dbReference type="AlphaFoldDB" id="A0A9Q9ILZ4"/>
<dbReference type="OrthoDB" id="3293807at2"/>
<feature type="region of interest" description="Disordered" evidence="1">
    <location>
        <begin position="562"/>
        <end position="582"/>
    </location>
</feature>
<feature type="compositionally biased region" description="Low complexity" evidence="1">
    <location>
        <begin position="627"/>
        <end position="637"/>
    </location>
</feature>